<dbReference type="Proteomes" id="UP001055039">
    <property type="component" value="Unassembled WGS sequence"/>
</dbReference>
<keyword evidence="3" id="KW-1185">Reference proteome</keyword>
<evidence type="ECO:0000313" key="2">
    <source>
        <dbReference type="EMBL" id="GJE66814.1"/>
    </source>
</evidence>
<proteinExistence type="predicted"/>
<comment type="caution">
    <text evidence="2">The sequence shown here is derived from an EMBL/GenBank/DDBJ whole genome shotgun (WGS) entry which is preliminary data.</text>
</comment>
<protein>
    <submittedName>
        <fullName evidence="2">Uncharacterized protein</fullName>
    </submittedName>
</protein>
<sequence length="73" mass="7860">MKKETAPPVKGARRVPVRPAEGPEDVAAGRGGNQFFVANMPLASDGRRGSKTRASHRVQLGRAKTVSWPPRLV</sequence>
<dbReference type="EMBL" id="BPRC01000018">
    <property type="protein sequence ID" value="GJE66814.1"/>
    <property type="molecule type" value="Genomic_DNA"/>
</dbReference>
<feature type="region of interest" description="Disordered" evidence="1">
    <location>
        <begin position="1"/>
        <end position="32"/>
    </location>
</feature>
<reference evidence="2" key="2">
    <citation type="submission" date="2021-08" db="EMBL/GenBank/DDBJ databases">
        <authorList>
            <person name="Tani A."/>
            <person name="Ola A."/>
            <person name="Ogura Y."/>
            <person name="Katsura K."/>
            <person name="Hayashi T."/>
        </authorList>
    </citation>
    <scope>NUCLEOTIDE SEQUENCE</scope>
    <source>
        <strain evidence="2">NBRC 15686</strain>
    </source>
</reference>
<accession>A0ABQ4UI51</accession>
<evidence type="ECO:0000313" key="3">
    <source>
        <dbReference type="Proteomes" id="UP001055039"/>
    </source>
</evidence>
<name>A0ABQ4UI51_9HYPH</name>
<evidence type="ECO:0000256" key="1">
    <source>
        <dbReference type="SAM" id="MobiDB-lite"/>
    </source>
</evidence>
<gene>
    <name evidence="2" type="ORF">LNAOJCKE_4038</name>
</gene>
<organism evidence="2 3">
    <name type="scientific">Methylorubrum aminovorans</name>
    <dbReference type="NCBI Taxonomy" id="269069"/>
    <lineage>
        <taxon>Bacteria</taxon>
        <taxon>Pseudomonadati</taxon>
        <taxon>Pseudomonadota</taxon>
        <taxon>Alphaproteobacteria</taxon>
        <taxon>Hyphomicrobiales</taxon>
        <taxon>Methylobacteriaceae</taxon>
        <taxon>Methylorubrum</taxon>
    </lineage>
</organism>
<reference evidence="2" key="1">
    <citation type="journal article" date="2021" name="Front. Microbiol.">
        <title>Comprehensive Comparative Genomics and Phenotyping of Methylobacterium Species.</title>
        <authorList>
            <person name="Alessa O."/>
            <person name="Ogura Y."/>
            <person name="Fujitani Y."/>
            <person name="Takami H."/>
            <person name="Hayashi T."/>
            <person name="Sahin N."/>
            <person name="Tani A."/>
        </authorList>
    </citation>
    <scope>NUCLEOTIDE SEQUENCE</scope>
    <source>
        <strain evidence="2">NBRC 15686</strain>
    </source>
</reference>